<dbReference type="InParanoid" id="A0A218YZB6"/>
<feature type="binding site" evidence="13">
    <location>
        <position position="152"/>
    </location>
    <ligand>
        <name>Fe cation</name>
        <dbReference type="ChEBI" id="CHEBI:24875"/>
        <label>1</label>
    </ligand>
</feature>
<proteinExistence type="inferred from homology"/>
<evidence type="ECO:0000256" key="15">
    <source>
        <dbReference type="SAM" id="MobiDB-lite"/>
    </source>
</evidence>
<comment type="caution">
    <text evidence="16">The sequence shown here is derived from an EMBL/GenBank/DDBJ whole genome shotgun (WGS) entry which is preliminary data.</text>
</comment>
<dbReference type="PANTHER" id="PTHR12588:SF0">
    <property type="entry name" value="INOSITOL OXYGENASE"/>
    <property type="match status" value="1"/>
</dbReference>
<gene>
    <name evidence="16" type="ORF">B2J93_7807</name>
</gene>
<organism evidence="16 17">
    <name type="scientific">Diplocarpon coronariae</name>
    <dbReference type="NCBI Taxonomy" id="2795749"/>
    <lineage>
        <taxon>Eukaryota</taxon>
        <taxon>Fungi</taxon>
        <taxon>Dikarya</taxon>
        <taxon>Ascomycota</taxon>
        <taxon>Pezizomycotina</taxon>
        <taxon>Leotiomycetes</taxon>
        <taxon>Helotiales</taxon>
        <taxon>Drepanopezizaceae</taxon>
        <taxon>Diplocarpon</taxon>
    </lineage>
</organism>
<sequence>MAPSATGPYPVRDGAALEETSDRIDAINVMKAALKSKAAASRQEKHTQTNNDLEKDLSRFREYLDTDAAVKSTYAEQHTKQTVAYNERARARFYGETRAEMSIWAAMEKLNTFIDESDPDTSLSQIEHLLQSAEAMRRAGEPRWMQLTGLIHDLGKLLFFYGAEGQWDVVGDTFPVGCAFSSKIVYPDTFAANPDLHDPRYSSRLGMYEEGCGLDKVMLSWGHDEYLYLVVRDQSTLPEEALAMIRYHSFYPWHSEGEYTWLMDEKDHRMLEAVQRFNPYDLYSKSDEVPSVEELKPYYLDLIKEFFPNDIIRCAGRLEGAARPTREGPSPNRGIEGLPPGSGRRGARHAACRALGAMESHKQPPVHSPTDRTIPGPPLEAKQNRVAPAVRGRDEM</sequence>
<feature type="binding site" evidence="12">
    <location>
        <begin position="115"/>
        <end position="117"/>
    </location>
    <ligand>
        <name>substrate</name>
    </ligand>
</feature>
<evidence type="ECO:0000256" key="2">
    <source>
        <dbReference type="ARBA" id="ARBA00005167"/>
    </source>
</evidence>
<dbReference type="Pfam" id="PF05153">
    <property type="entry name" value="MIOX"/>
    <property type="match status" value="1"/>
</dbReference>
<dbReference type="AlphaFoldDB" id="A0A218YZB6"/>
<feature type="binding site" evidence="12">
    <location>
        <begin position="171"/>
        <end position="172"/>
    </location>
    <ligand>
        <name>substrate</name>
    </ligand>
</feature>
<keyword evidence="17" id="KW-1185">Reference proteome</keyword>
<comment type="catalytic activity">
    <reaction evidence="11 14">
        <text>myo-inositol + O2 = D-glucuronate + H2O + H(+)</text>
        <dbReference type="Rhea" id="RHEA:23696"/>
        <dbReference type="ChEBI" id="CHEBI:15377"/>
        <dbReference type="ChEBI" id="CHEBI:15378"/>
        <dbReference type="ChEBI" id="CHEBI:15379"/>
        <dbReference type="ChEBI" id="CHEBI:17268"/>
        <dbReference type="ChEBI" id="CHEBI:58720"/>
        <dbReference type="EC" id="1.13.99.1"/>
    </reaction>
</comment>
<protein>
    <recommendedName>
        <fullName evidence="5 14">Inositol oxygenase</fullName>
        <ecNumber evidence="4 14">1.13.99.1</ecNumber>
    </recommendedName>
    <alternativeName>
        <fullName evidence="10 14">Myo-inositol oxygenase</fullName>
    </alternativeName>
</protein>
<evidence type="ECO:0000256" key="5">
    <source>
        <dbReference type="ARBA" id="ARBA00019269"/>
    </source>
</evidence>
<comment type="cofactor">
    <cofactor evidence="13 14">
        <name>Fe cation</name>
        <dbReference type="ChEBI" id="CHEBI:24875"/>
    </cofactor>
    <text evidence="13 14">Binds 2 iron ions per subunit.</text>
</comment>
<dbReference type="SUPFAM" id="SSF109604">
    <property type="entry name" value="HD-domain/PDEase-like"/>
    <property type="match status" value="1"/>
</dbReference>
<reference evidence="16 17" key="1">
    <citation type="submission" date="2017-04" db="EMBL/GenBank/DDBJ databases">
        <title>Draft genome sequence of Marssonina coronaria NL1: causal agent of apple blotch.</title>
        <authorList>
            <person name="Cheng Q."/>
        </authorList>
    </citation>
    <scope>NUCLEOTIDE SEQUENCE [LARGE SCALE GENOMIC DNA]</scope>
    <source>
        <strain evidence="16 17">NL1</strain>
    </source>
</reference>
<dbReference type="Gene3D" id="1.10.3210.10">
    <property type="entry name" value="Hypothetical protein af1432"/>
    <property type="match status" value="1"/>
</dbReference>
<evidence type="ECO:0000256" key="7">
    <source>
        <dbReference type="ARBA" id="ARBA00022723"/>
    </source>
</evidence>
<dbReference type="UniPathway" id="UPA00111">
    <property type="reaction ID" value="UER00527"/>
</dbReference>
<dbReference type="OrthoDB" id="5151075at2759"/>
<evidence type="ECO:0000256" key="10">
    <source>
        <dbReference type="ARBA" id="ARBA00029668"/>
    </source>
</evidence>
<feature type="binding site" evidence="13">
    <location>
        <position position="248"/>
    </location>
    <ligand>
        <name>Fe cation</name>
        <dbReference type="ChEBI" id="CHEBI:24875"/>
        <label>1</label>
    </ligand>
</feature>
<dbReference type="EMBL" id="MZNU01000287">
    <property type="protein sequence ID" value="OWP01147.1"/>
    <property type="molecule type" value="Genomic_DNA"/>
</dbReference>
<feature type="binding site" evidence="13">
    <location>
        <position position="128"/>
    </location>
    <ligand>
        <name>Fe cation</name>
        <dbReference type="ChEBI" id="CHEBI:24875"/>
        <label>1</label>
    </ligand>
</feature>
<evidence type="ECO:0000313" key="16">
    <source>
        <dbReference type="EMBL" id="OWP01147.1"/>
    </source>
</evidence>
<dbReference type="GO" id="GO:0005506">
    <property type="term" value="F:iron ion binding"/>
    <property type="evidence" value="ECO:0007669"/>
    <property type="project" value="InterPro"/>
</dbReference>
<keyword evidence="6 14" id="KW-0963">Cytoplasm</keyword>
<evidence type="ECO:0000256" key="13">
    <source>
        <dbReference type="PIRSR" id="PIRSR607828-2"/>
    </source>
</evidence>
<keyword evidence="9 13" id="KW-0408">Iron</keyword>
<dbReference type="PANTHER" id="PTHR12588">
    <property type="entry name" value="MYOINOSITOL OXYGENASE"/>
    <property type="match status" value="1"/>
</dbReference>
<feature type="binding site" evidence="13">
    <location>
        <position position="281"/>
    </location>
    <ligand>
        <name>Fe cation</name>
        <dbReference type="ChEBI" id="CHEBI:24875"/>
        <label>1</label>
    </ligand>
</feature>
<dbReference type="GO" id="GO:0019310">
    <property type="term" value="P:inositol catabolic process"/>
    <property type="evidence" value="ECO:0007669"/>
    <property type="project" value="UniProtKB-UniRule"/>
</dbReference>
<dbReference type="GO" id="GO:0005737">
    <property type="term" value="C:cytoplasm"/>
    <property type="evidence" value="ECO:0007669"/>
    <property type="project" value="UniProtKB-SubCell"/>
</dbReference>
<evidence type="ECO:0000256" key="9">
    <source>
        <dbReference type="ARBA" id="ARBA00023004"/>
    </source>
</evidence>
<keyword evidence="8 14" id="KW-0560">Oxidoreductase</keyword>
<feature type="binding site" evidence="12">
    <location>
        <begin position="248"/>
        <end position="249"/>
    </location>
    <ligand>
        <name>substrate</name>
    </ligand>
</feature>
<feature type="binding site" evidence="12">
    <location>
        <position position="156"/>
    </location>
    <ligand>
        <name>substrate</name>
    </ligand>
</feature>
<name>A0A218YZB6_9HELO</name>
<evidence type="ECO:0000313" key="17">
    <source>
        <dbReference type="Proteomes" id="UP000242519"/>
    </source>
</evidence>
<accession>A0A218YZB6</accession>
<evidence type="ECO:0000256" key="8">
    <source>
        <dbReference type="ARBA" id="ARBA00023002"/>
    </source>
</evidence>
<feature type="binding site" evidence="13">
    <location>
        <position position="223"/>
    </location>
    <ligand>
        <name>Fe cation</name>
        <dbReference type="ChEBI" id="CHEBI:24875"/>
        <label>1</label>
    </ligand>
</feature>
<evidence type="ECO:0000256" key="12">
    <source>
        <dbReference type="PIRSR" id="PIRSR607828-1"/>
    </source>
</evidence>
<evidence type="ECO:0000256" key="14">
    <source>
        <dbReference type="RuleBase" id="RU367039"/>
    </source>
</evidence>
<comment type="subcellular location">
    <subcellularLocation>
        <location evidence="1 14">Cytoplasm</location>
    </subcellularLocation>
</comment>
<evidence type="ECO:0000256" key="1">
    <source>
        <dbReference type="ARBA" id="ARBA00004496"/>
    </source>
</evidence>
<keyword evidence="7 13" id="KW-0479">Metal-binding</keyword>
<comment type="similarity">
    <text evidence="3 14">Belongs to the myo-inositol oxygenase family.</text>
</comment>
<evidence type="ECO:0000256" key="11">
    <source>
        <dbReference type="ARBA" id="ARBA00048271"/>
    </source>
</evidence>
<dbReference type="EC" id="1.13.99.1" evidence="4 14"/>
<dbReference type="InterPro" id="IPR007828">
    <property type="entry name" value="Inositol_oxygenase"/>
</dbReference>
<feature type="region of interest" description="Disordered" evidence="15">
    <location>
        <begin position="322"/>
        <end position="396"/>
    </location>
</feature>
<evidence type="ECO:0000256" key="4">
    <source>
        <dbReference type="ARBA" id="ARBA00011919"/>
    </source>
</evidence>
<evidence type="ECO:0000256" key="3">
    <source>
        <dbReference type="ARBA" id="ARBA00005286"/>
    </source>
</evidence>
<dbReference type="GO" id="GO:0050113">
    <property type="term" value="F:inositol oxygenase activity"/>
    <property type="evidence" value="ECO:0007669"/>
    <property type="project" value="UniProtKB-UniRule"/>
</dbReference>
<dbReference type="Proteomes" id="UP000242519">
    <property type="component" value="Unassembled WGS sequence"/>
</dbReference>
<comment type="pathway">
    <text evidence="2 14">Polyol metabolism; myo-inositol degradation into D-glucuronate; D-glucuronate from myo-inositol: step 1/1.</text>
</comment>
<feature type="binding site" evidence="12">
    <location>
        <position position="61"/>
    </location>
    <ligand>
        <name>substrate</name>
    </ligand>
</feature>
<dbReference type="STRING" id="503106.A0A218YZB6"/>
<evidence type="ECO:0000256" key="6">
    <source>
        <dbReference type="ARBA" id="ARBA00022490"/>
    </source>
</evidence>
<feature type="binding site" evidence="13">
    <location>
        <position position="153"/>
    </location>
    <ligand>
        <name>Fe cation</name>
        <dbReference type="ChEBI" id="CHEBI:24875"/>
        <label>1</label>
    </ligand>
</feature>